<dbReference type="HOGENOM" id="CLU_021923_0_0_1"/>
<protein>
    <recommendedName>
        <fullName evidence="3">F-box domain-containing protein</fullName>
    </recommendedName>
</protein>
<evidence type="ECO:0000313" key="2">
    <source>
        <dbReference type="Proteomes" id="UP000027222"/>
    </source>
</evidence>
<dbReference type="STRING" id="685588.A0A067SJS9"/>
<dbReference type="InterPro" id="IPR036047">
    <property type="entry name" value="F-box-like_dom_sf"/>
</dbReference>
<evidence type="ECO:0000313" key="1">
    <source>
        <dbReference type="EMBL" id="KDR66988.1"/>
    </source>
</evidence>
<organism evidence="1 2">
    <name type="scientific">Galerina marginata (strain CBS 339.88)</name>
    <dbReference type="NCBI Taxonomy" id="685588"/>
    <lineage>
        <taxon>Eukaryota</taxon>
        <taxon>Fungi</taxon>
        <taxon>Dikarya</taxon>
        <taxon>Basidiomycota</taxon>
        <taxon>Agaricomycotina</taxon>
        <taxon>Agaricomycetes</taxon>
        <taxon>Agaricomycetidae</taxon>
        <taxon>Agaricales</taxon>
        <taxon>Agaricineae</taxon>
        <taxon>Strophariaceae</taxon>
        <taxon>Galerina</taxon>
    </lineage>
</organism>
<dbReference type="Proteomes" id="UP000027222">
    <property type="component" value="Unassembled WGS sequence"/>
</dbReference>
<accession>A0A067SJS9</accession>
<keyword evidence="2" id="KW-1185">Reference proteome</keyword>
<evidence type="ECO:0008006" key="3">
    <source>
        <dbReference type="Google" id="ProtNLM"/>
    </source>
</evidence>
<dbReference type="AlphaFoldDB" id="A0A067SJS9"/>
<proteinExistence type="predicted"/>
<dbReference type="OrthoDB" id="5354526at2759"/>
<gene>
    <name evidence="1" type="ORF">GALMADRAFT_258650</name>
</gene>
<name>A0A067SJS9_GALM3</name>
<reference evidence="2" key="1">
    <citation type="journal article" date="2014" name="Proc. Natl. Acad. Sci. U.S.A.">
        <title>Extensive sampling of basidiomycete genomes demonstrates inadequacy of the white-rot/brown-rot paradigm for wood decay fungi.</title>
        <authorList>
            <person name="Riley R."/>
            <person name="Salamov A.A."/>
            <person name="Brown D.W."/>
            <person name="Nagy L.G."/>
            <person name="Floudas D."/>
            <person name="Held B.W."/>
            <person name="Levasseur A."/>
            <person name="Lombard V."/>
            <person name="Morin E."/>
            <person name="Otillar R."/>
            <person name="Lindquist E.A."/>
            <person name="Sun H."/>
            <person name="LaButti K.M."/>
            <person name="Schmutz J."/>
            <person name="Jabbour D."/>
            <person name="Luo H."/>
            <person name="Baker S.E."/>
            <person name="Pisabarro A.G."/>
            <person name="Walton J.D."/>
            <person name="Blanchette R.A."/>
            <person name="Henrissat B."/>
            <person name="Martin F."/>
            <person name="Cullen D."/>
            <person name="Hibbett D.S."/>
            <person name="Grigoriev I.V."/>
        </authorList>
    </citation>
    <scope>NUCLEOTIDE SEQUENCE [LARGE SCALE GENOMIC DNA]</scope>
    <source>
        <strain evidence="2">CBS 339.88</strain>
    </source>
</reference>
<dbReference type="SUPFAM" id="SSF81383">
    <property type="entry name" value="F-box domain"/>
    <property type="match status" value="1"/>
</dbReference>
<dbReference type="EMBL" id="KL142418">
    <property type="protein sequence ID" value="KDR66988.1"/>
    <property type="molecule type" value="Genomic_DNA"/>
</dbReference>
<sequence length="519" mass="59323">MDFDTISDDVWIDIFEWVSSPAQLSVLMQTCRRFRCLAFAPLLRDLHWIKPESTLPHLEAWKGVYRDMTPLPRKLTLEVPFDFKMLRRSSAHVLTPEMKLYDMIHSRIPSFTSLIELVLDGTLILPYTYSVIGAVPTLRSLSIINCTFARVQTPFAQDDTPLFQVTSISQQQPTDPPFPYDTLPITHLSLHNPKLAVNDEYGHSHLHLITAANLSSLSITWTAPLASFYLQRRWRLDALTELDVVMPVLTRDLADSLVEFVLYCSLEPRIQLCIERHTLSDQQIATVNFPLRGVWSYKGPLLLASFSAPRQRRVATNGGNGLNEPQSTVTRVVMTEPLDLGGLLEGLENLPLCLEMLEIQIRKWDIELLFAIRKLFPGIRSLVIRYGKGLFPPNFFITLGANILFDLEHLQTLKLINDPACLTTTRPVQLPNTPFINTLLAAHPPPQTFMLTDHLHADDADEDGLWCDLGPIPILDHDDMKDYLLGWNRYCKRLRHVQLDVLTCWRRQFEGDQWVAVEI</sequence>